<name>A0A420XEZ5_9PAST</name>
<accession>A0A420XEZ5</accession>
<evidence type="ECO:0000256" key="1">
    <source>
        <dbReference type="SAM" id="MobiDB-lite"/>
    </source>
</evidence>
<dbReference type="OrthoDB" id="8527419at2"/>
<protein>
    <recommendedName>
        <fullName evidence="4">Chalcone isomerase-like protein</fullName>
    </recommendedName>
</protein>
<keyword evidence="3" id="KW-1185">Reference proteome</keyword>
<dbReference type="Proteomes" id="UP000280099">
    <property type="component" value="Unassembled WGS sequence"/>
</dbReference>
<evidence type="ECO:0008006" key="4">
    <source>
        <dbReference type="Google" id="ProtNLM"/>
    </source>
</evidence>
<dbReference type="EMBL" id="RBJC01000011">
    <property type="protein sequence ID" value="RKR70627.1"/>
    <property type="molecule type" value="Genomic_DNA"/>
</dbReference>
<feature type="region of interest" description="Disordered" evidence="1">
    <location>
        <begin position="194"/>
        <end position="249"/>
    </location>
</feature>
<sequence>MHYSKVIPVITLLFSTLVSAQWKKINDVDYEWGPFKIYNIALFSETGEYTPTTRPLMLTLKYMKPVDGRDFAISLARSWSNLGITLPEQDDVVDRLRKIMPDIKAGDSLSYIALSNKGYFVFNDSVVDEEFNQDFNSAVVSVWLDPQVEIGKKLLHSTPDNNQDLLNKTNHSTEDYFQVALGEKTYPFIEAQNTDDIKSPGSQSQSDITPKEPVSKKERSGDDTEIEISPPIDDQLQFDQSRGNLSFKS</sequence>
<evidence type="ECO:0000313" key="3">
    <source>
        <dbReference type="Proteomes" id="UP000280099"/>
    </source>
</evidence>
<organism evidence="2 3">
    <name type="scientific">Otariodibacter oris</name>
    <dbReference type="NCBI Taxonomy" id="1032623"/>
    <lineage>
        <taxon>Bacteria</taxon>
        <taxon>Pseudomonadati</taxon>
        <taxon>Pseudomonadota</taxon>
        <taxon>Gammaproteobacteria</taxon>
        <taxon>Pasteurellales</taxon>
        <taxon>Pasteurellaceae</taxon>
        <taxon>Otariodibacter</taxon>
    </lineage>
</organism>
<gene>
    <name evidence="2" type="ORF">DES31_1881</name>
</gene>
<dbReference type="AlphaFoldDB" id="A0A420XEZ5"/>
<proteinExistence type="predicted"/>
<dbReference type="RefSeq" id="WP_121124281.1">
    <property type="nucleotide sequence ID" value="NZ_CP016604.1"/>
</dbReference>
<reference evidence="2 3" key="1">
    <citation type="submission" date="2018-10" db="EMBL/GenBank/DDBJ databases">
        <title>Genomic Encyclopedia of Type Strains, Phase IV (KMG-IV): sequencing the most valuable type-strain genomes for metagenomic binning, comparative biology and taxonomic classification.</title>
        <authorList>
            <person name="Goeker M."/>
        </authorList>
    </citation>
    <scope>NUCLEOTIDE SEQUENCE [LARGE SCALE GENOMIC DNA]</scope>
    <source>
        <strain evidence="2 3">DSM 23800</strain>
    </source>
</reference>
<evidence type="ECO:0000313" key="2">
    <source>
        <dbReference type="EMBL" id="RKR70627.1"/>
    </source>
</evidence>
<comment type="caution">
    <text evidence="2">The sequence shown here is derived from an EMBL/GenBank/DDBJ whole genome shotgun (WGS) entry which is preliminary data.</text>
</comment>
<feature type="compositionally biased region" description="Polar residues" evidence="1">
    <location>
        <begin position="237"/>
        <end position="249"/>
    </location>
</feature>
<feature type="compositionally biased region" description="Basic and acidic residues" evidence="1">
    <location>
        <begin position="209"/>
        <end position="222"/>
    </location>
</feature>